<sequence>MMSELIDPVEEENFEEISSDEVDRVVSNLETLAETVESENIRAYLEDAINNIYYLVYDEEDLEDDIAEAA</sequence>
<organism evidence="1 2">
    <name type="scientific">Polystyrenella longa</name>
    <dbReference type="NCBI Taxonomy" id="2528007"/>
    <lineage>
        <taxon>Bacteria</taxon>
        <taxon>Pseudomonadati</taxon>
        <taxon>Planctomycetota</taxon>
        <taxon>Planctomycetia</taxon>
        <taxon>Planctomycetales</taxon>
        <taxon>Planctomycetaceae</taxon>
        <taxon>Polystyrenella</taxon>
    </lineage>
</organism>
<dbReference type="Proteomes" id="UP000317178">
    <property type="component" value="Chromosome"/>
</dbReference>
<keyword evidence="2" id="KW-1185">Reference proteome</keyword>
<reference evidence="1 2" key="1">
    <citation type="submission" date="2019-02" db="EMBL/GenBank/DDBJ databases">
        <title>Deep-cultivation of Planctomycetes and their phenomic and genomic characterization uncovers novel biology.</title>
        <authorList>
            <person name="Wiegand S."/>
            <person name="Jogler M."/>
            <person name="Boedeker C."/>
            <person name="Pinto D."/>
            <person name="Vollmers J."/>
            <person name="Rivas-Marin E."/>
            <person name="Kohn T."/>
            <person name="Peeters S.H."/>
            <person name="Heuer A."/>
            <person name="Rast P."/>
            <person name="Oberbeckmann S."/>
            <person name="Bunk B."/>
            <person name="Jeske O."/>
            <person name="Meyerdierks A."/>
            <person name="Storesund J.E."/>
            <person name="Kallscheuer N."/>
            <person name="Luecker S."/>
            <person name="Lage O.M."/>
            <person name="Pohl T."/>
            <person name="Merkel B.J."/>
            <person name="Hornburger P."/>
            <person name="Mueller R.-W."/>
            <person name="Bruemmer F."/>
            <person name="Labrenz M."/>
            <person name="Spormann A.M."/>
            <person name="Op den Camp H."/>
            <person name="Overmann J."/>
            <person name="Amann R."/>
            <person name="Jetten M.S.M."/>
            <person name="Mascher T."/>
            <person name="Medema M.H."/>
            <person name="Devos D.P."/>
            <person name="Kaster A.-K."/>
            <person name="Ovreas L."/>
            <person name="Rohde M."/>
            <person name="Galperin M.Y."/>
            <person name="Jogler C."/>
        </authorList>
    </citation>
    <scope>NUCLEOTIDE SEQUENCE [LARGE SCALE GENOMIC DNA]</scope>
    <source>
        <strain evidence="1 2">Pla110</strain>
    </source>
</reference>
<protein>
    <submittedName>
        <fullName evidence="1">Uncharacterized protein</fullName>
    </submittedName>
</protein>
<accession>A0A518CME5</accession>
<proteinExistence type="predicted"/>
<dbReference type="KEGG" id="plon:Pla110_21240"/>
<dbReference type="OrthoDB" id="215514at2"/>
<name>A0A518CME5_9PLAN</name>
<gene>
    <name evidence="1" type="ORF">Pla110_21240</name>
</gene>
<dbReference type="RefSeq" id="WP_144995680.1">
    <property type="nucleotide sequence ID" value="NZ_CP036281.1"/>
</dbReference>
<evidence type="ECO:0000313" key="2">
    <source>
        <dbReference type="Proteomes" id="UP000317178"/>
    </source>
</evidence>
<evidence type="ECO:0000313" key="1">
    <source>
        <dbReference type="EMBL" id="QDU80395.1"/>
    </source>
</evidence>
<dbReference type="EMBL" id="CP036281">
    <property type="protein sequence ID" value="QDU80395.1"/>
    <property type="molecule type" value="Genomic_DNA"/>
</dbReference>
<dbReference type="AlphaFoldDB" id="A0A518CME5"/>